<evidence type="ECO:0000313" key="3">
    <source>
        <dbReference type="EMBL" id="ANS79778.1"/>
    </source>
</evidence>
<proteinExistence type="predicted"/>
<dbReference type="AlphaFoldDB" id="A0A1B1NE98"/>
<evidence type="ECO:0000256" key="2">
    <source>
        <dbReference type="SAM" id="SignalP"/>
    </source>
</evidence>
<gene>
    <name evidence="3" type="ORF">SGUI_2382</name>
</gene>
<dbReference type="RefSeq" id="WP_066640658.1">
    <property type="nucleotide sequence ID" value="NZ_CP014989.1"/>
</dbReference>
<evidence type="ECO:0000313" key="4">
    <source>
        <dbReference type="Proteomes" id="UP000092482"/>
    </source>
</evidence>
<feature type="compositionally biased region" description="Low complexity" evidence="1">
    <location>
        <begin position="532"/>
        <end position="544"/>
    </location>
</feature>
<organism evidence="3 4">
    <name type="scientific">Serinicoccus hydrothermalis</name>
    <dbReference type="NCBI Taxonomy" id="1758689"/>
    <lineage>
        <taxon>Bacteria</taxon>
        <taxon>Bacillati</taxon>
        <taxon>Actinomycetota</taxon>
        <taxon>Actinomycetes</taxon>
        <taxon>Micrococcales</taxon>
        <taxon>Ornithinimicrobiaceae</taxon>
        <taxon>Serinicoccus</taxon>
    </lineage>
</organism>
<dbReference type="KEGG" id="serj:SGUI_2382"/>
<evidence type="ECO:0000256" key="1">
    <source>
        <dbReference type="SAM" id="MobiDB-lite"/>
    </source>
</evidence>
<dbReference type="Proteomes" id="UP000092482">
    <property type="component" value="Chromosome"/>
</dbReference>
<protein>
    <recommendedName>
        <fullName evidence="5">Carbohydrate-binding domain-containing protein</fullName>
    </recommendedName>
</protein>
<dbReference type="PATRIC" id="fig|1758689.4.peg.2483"/>
<feature type="compositionally biased region" description="Low complexity" evidence="1">
    <location>
        <begin position="107"/>
        <end position="122"/>
    </location>
</feature>
<sequence length="555" mass="54305">MSTTRTRLRTTAASLAVAALIAGCGVQETTGSTAAGSTVSTSTSDSEGSTEETSGTAGESAAASEDGEAADDDTEDAIGSVGLTTHADGDEADYDAASAVSVELADDGGSSAGSGVEVSSTEEGTDLVTITEAGTYVLSGTLTDGQVVVDVPEEDDVTVVLDGVEITSSLGSALQISSAEDATVVLADGSDNALTDPETYAQTEASVDEETGEEVDAPNAALYSTADLTIAGTGALTVESYGSDGITSKDGLVILSGDITVNAVDDGIRGKDFLSIQGGTLTVTANGDALKSDNTEDGTGIIAVSGDSTEITVAAGDDAVKAENVIDLVDGTLTVTQSLEGLESARIVVEGGTTDVTASDDALNATSDTVTPSVEISGGELTLTSDGDGLDSNGTATMTGGTVVVNGPTMDNNGAVDVDGDFLLSGGTLTAVGSAGMMMAPSTDSEQASIATALSGSVAAGETLTVTDADGAVVAEVEVTKDTASLVLSTADLVAGETYTVSAGGTEVATATAGEYAQMGMGGMGGAPGPDSPSGPTVSGTSPTEIRLQDDAPVW</sequence>
<dbReference type="PROSITE" id="PS51257">
    <property type="entry name" value="PROKAR_LIPOPROTEIN"/>
    <property type="match status" value="1"/>
</dbReference>
<dbReference type="OrthoDB" id="9812829at2"/>
<keyword evidence="4" id="KW-1185">Reference proteome</keyword>
<dbReference type="InterPro" id="IPR025584">
    <property type="entry name" value="Cthe_2159"/>
</dbReference>
<dbReference type="EMBL" id="CP014989">
    <property type="protein sequence ID" value="ANS79778.1"/>
    <property type="molecule type" value="Genomic_DNA"/>
</dbReference>
<feature type="compositionally biased region" description="Acidic residues" evidence="1">
    <location>
        <begin position="65"/>
        <end position="76"/>
    </location>
</feature>
<feature type="region of interest" description="Disordered" evidence="1">
    <location>
        <begin position="105"/>
        <end position="124"/>
    </location>
</feature>
<keyword evidence="2" id="KW-0732">Signal</keyword>
<evidence type="ECO:0008006" key="5">
    <source>
        <dbReference type="Google" id="ProtNLM"/>
    </source>
</evidence>
<dbReference type="STRING" id="1758689.SGUI_2382"/>
<reference evidence="3 4" key="1">
    <citation type="submission" date="2016-03" db="EMBL/GenBank/DDBJ databases">
        <title>Shallow-sea hydrothermal system.</title>
        <authorList>
            <person name="Tang K."/>
        </authorList>
    </citation>
    <scope>NUCLEOTIDE SEQUENCE [LARGE SCALE GENOMIC DNA]</scope>
    <source>
        <strain evidence="3 4">JLT9</strain>
    </source>
</reference>
<feature type="chain" id="PRO_5039120508" description="Carbohydrate-binding domain-containing protein" evidence="2">
    <location>
        <begin position="19"/>
        <end position="555"/>
    </location>
</feature>
<feature type="region of interest" description="Disordered" evidence="1">
    <location>
        <begin position="29"/>
        <end position="90"/>
    </location>
</feature>
<feature type="region of interest" description="Disordered" evidence="1">
    <location>
        <begin position="520"/>
        <end position="555"/>
    </location>
</feature>
<dbReference type="Pfam" id="PF14262">
    <property type="entry name" value="Cthe_2159"/>
    <property type="match status" value="1"/>
</dbReference>
<feature type="compositionally biased region" description="Low complexity" evidence="1">
    <location>
        <begin position="29"/>
        <end position="64"/>
    </location>
</feature>
<name>A0A1B1NE98_9MICO</name>
<feature type="signal peptide" evidence="2">
    <location>
        <begin position="1"/>
        <end position="18"/>
    </location>
</feature>
<accession>A0A1B1NE98</accession>